<reference evidence="5 6" key="1">
    <citation type="journal article" date="2010" name="J. Bacteriol.">
        <title>Genome sequences of Oceanicola granulosus HTCC2516(T) and Oceanicola batsensis HTCC2597(TDelta).</title>
        <authorList>
            <person name="Thrash J.C."/>
            <person name="Cho J.C."/>
            <person name="Vergin K.L."/>
            <person name="Giovannoni S.J."/>
        </authorList>
    </citation>
    <scope>NUCLEOTIDE SEQUENCE [LARGE SCALE GENOMIC DNA]</scope>
    <source>
        <strain evidence="6">ATCC BAA-863 / DSM 15984 / KCTC 12145 / HTCC2597</strain>
    </source>
</reference>
<evidence type="ECO:0000256" key="3">
    <source>
        <dbReference type="SAM" id="MobiDB-lite"/>
    </source>
</evidence>
<dbReference type="AlphaFoldDB" id="A3U1S5"/>
<name>A3U1S5_PSEBH</name>
<evidence type="ECO:0000256" key="2">
    <source>
        <dbReference type="ARBA" id="ARBA00022691"/>
    </source>
</evidence>
<evidence type="ECO:0000256" key="1">
    <source>
        <dbReference type="ARBA" id="ARBA00022679"/>
    </source>
</evidence>
<keyword evidence="6" id="KW-1185">Reference proteome</keyword>
<dbReference type="GO" id="GO:0032259">
    <property type="term" value="P:methylation"/>
    <property type="evidence" value="ECO:0007669"/>
    <property type="project" value="UniProtKB-KW"/>
</dbReference>
<comment type="caution">
    <text evidence="5">The sequence shown here is derived from an EMBL/GenBank/DDBJ whole genome shotgun (WGS) entry which is preliminary data.</text>
</comment>
<dbReference type="InterPro" id="IPR029063">
    <property type="entry name" value="SAM-dependent_MTases_sf"/>
</dbReference>
<evidence type="ECO:0000259" key="4">
    <source>
        <dbReference type="Pfam" id="PF02475"/>
    </source>
</evidence>
<organism evidence="5 6">
    <name type="scientific">Pseudooceanicola batsensis (strain ATCC BAA-863 / DSM 15984 / KCTC 12145 / HTCC2597)</name>
    <name type="common">Oceanicola batsensis</name>
    <dbReference type="NCBI Taxonomy" id="252305"/>
    <lineage>
        <taxon>Bacteria</taxon>
        <taxon>Pseudomonadati</taxon>
        <taxon>Pseudomonadota</taxon>
        <taxon>Alphaproteobacteria</taxon>
        <taxon>Rhodobacterales</taxon>
        <taxon>Paracoccaceae</taxon>
        <taxon>Pseudooceanicola</taxon>
    </lineage>
</organism>
<dbReference type="Proteomes" id="UP000004318">
    <property type="component" value="Unassembled WGS sequence"/>
</dbReference>
<dbReference type="Gene3D" id="3.40.50.150">
    <property type="entry name" value="Vaccinia Virus protein VP39"/>
    <property type="match status" value="1"/>
</dbReference>
<proteinExistence type="predicted"/>
<dbReference type="RefSeq" id="WP_009804362.1">
    <property type="nucleotide sequence ID" value="NZ_CH724131.1"/>
</dbReference>
<keyword evidence="5" id="KW-0489">Methyltransferase</keyword>
<dbReference type="InterPro" id="IPR056743">
    <property type="entry name" value="TRM5-TYW2-like_MTfase"/>
</dbReference>
<evidence type="ECO:0000313" key="5">
    <source>
        <dbReference type="EMBL" id="EAQ01859.1"/>
    </source>
</evidence>
<dbReference type="eggNOG" id="COG2518">
    <property type="taxonomic scope" value="Bacteria"/>
</dbReference>
<dbReference type="HOGENOM" id="CLU_095612_0_0_5"/>
<dbReference type="EMBL" id="AAMO01000010">
    <property type="protein sequence ID" value="EAQ01859.1"/>
    <property type="molecule type" value="Genomic_DNA"/>
</dbReference>
<dbReference type="OrthoDB" id="456767at2"/>
<keyword evidence="1 5" id="KW-0808">Transferase</keyword>
<dbReference type="STRING" id="252305.OB2597_00540"/>
<sequence>MTTTEEFPDHSEQFPGSSDPLKRAELAEMGRPSHVTSHGVRFPTDMPPLFPRVRNLLAHDEYEERETKAALKVVRAGDRVVELGAGIGYMSAIVAKNCAPSQVHAFEANPALIPCIRRVHSENALDNITVHHALLDEERGSRKFYVRRNFVASSTDREPMQGVVDIADVPVLPARQTIATLAPDVLICDIEGAEVYLLPQFDLSQVRVAIVELHPQHIGLNGVKTVFDTMHAGGLVYNPRRSMAKVVTFSRPE</sequence>
<dbReference type="InterPro" id="IPR006342">
    <property type="entry name" value="FkbM_mtfrase"/>
</dbReference>
<accession>A3U1S5</accession>
<dbReference type="SUPFAM" id="SSF53335">
    <property type="entry name" value="S-adenosyl-L-methionine-dependent methyltransferases"/>
    <property type="match status" value="1"/>
</dbReference>
<dbReference type="GO" id="GO:0008168">
    <property type="term" value="F:methyltransferase activity"/>
    <property type="evidence" value="ECO:0007669"/>
    <property type="project" value="UniProtKB-KW"/>
</dbReference>
<dbReference type="Pfam" id="PF02475">
    <property type="entry name" value="TRM5-TYW2_MTfase"/>
    <property type="match status" value="1"/>
</dbReference>
<gene>
    <name evidence="5" type="ORF">OB2597_00540</name>
</gene>
<dbReference type="CDD" id="cd02440">
    <property type="entry name" value="AdoMet_MTases"/>
    <property type="match status" value="1"/>
</dbReference>
<protein>
    <submittedName>
        <fullName evidence="5">Methyltransferase, FkbM family protein</fullName>
    </submittedName>
</protein>
<feature type="domain" description="TRM5/TYW2-like methyltransferase" evidence="4">
    <location>
        <begin position="61"/>
        <end position="128"/>
    </location>
</feature>
<keyword evidence="2" id="KW-0949">S-adenosyl-L-methionine</keyword>
<feature type="region of interest" description="Disordered" evidence="3">
    <location>
        <begin position="1"/>
        <end position="20"/>
    </location>
</feature>
<dbReference type="NCBIfam" id="TIGR01444">
    <property type="entry name" value="fkbM_fam"/>
    <property type="match status" value="1"/>
</dbReference>
<evidence type="ECO:0000313" key="6">
    <source>
        <dbReference type="Proteomes" id="UP000004318"/>
    </source>
</evidence>